<keyword evidence="1" id="KW-0732">Signal</keyword>
<feature type="domain" description="Peptidase metallopeptidase" evidence="2">
    <location>
        <begin position="64"/>
        <end position="212"/>
    </location>
</feature>
<dbReference type="SUPFAM" id="SSF55486">
    <property type="entry name" value="Metalloproteases ('zincins'), catalytic domain"/>
    <property type="match status" value="1"/>
</dbReference>
<protein>
    <recommendedName>
        <fullName evidence="2">Peptidase metallopeptidase domain-containing protein</fullName>
    </recommendedName>
</protein>
<accession>A0A158CLT5</accession>
<evidence type="ECO:0000313" key="4">
    <source>
        <dbReference type="Proteomes" id="UP000054851"/>
    </source>
</evidence>
<dbReference type="InterPro" id="IPR006026">
    <property type="entry name" value="Peptidase_Metallo"/>
</dbReference>
<dbReference type="GO" id="GO:0008237">
    <property type="term" value="F:metallopeptidase activity"/>
    <property type="evidence" value="ECO:0007669"/>
    <property type="project" value="InterPro"/>
</dbReference>
<dbReference type="STRING" id="1777140.AWB79_05536"/>
<name>A0A158CLT5_9BURK</name>
<dbReference type="Proteomes" id="UP000054851">
    <property type="component" value="Unassembled WGS sequence"/>
</dbReference>
<dbReference type="AlphaFoldDB" id="A0A158CLT5"/>
<dbReference type="Gene3D" id="2.130.10.10">
    <property type="entry name" value="YVTN repeat-like/Quinoprotein amine dehydrogenase"/>
    <property type="match status" value="1"/>
</dbReference>
<dbReference type="EMBL" id="FCOA02000024">
    <property type="protein sequence ID" value="SAK82826.1"/>
    <property type="molecule type" value="Genomic_DNA"/>
</dbReference>
<dbReference type="SMART" id="SM00235">
    <property type="entry name" value="ZnMc"/>
    <property type="match status" value="1"/>
</dbReference>
<evidence type="ECO:0000256" key="1">
    <source>
        <dbReference type="SAM" id="SignalP"/>
    </source>
</evidence>
<feature type="chain" id="PRO_5007623061" description="Peptidase metallopeptidase domain-containing protein" evidence="1">
    <location>
        <begin position="23"/>
        <end position="575"/>
    </location>
</feature>
<dbReference type="Gene3D" id="3.40.390.10">
    <property type="entry name" value="Collagenase (Catalytic Domain)"/>
    <property type="match status" value="1"/>
</dbReference>
<comment type="caution">
    <text evidence="3">The sequence shown here is derived from an EMBL/GenBank/DDBJ whole genome shotgun (WGS) entry which is preliminary data.</text>
</comment>
<evidence type="ECO:0000259" key="2">
    <source>
        <dbReference type="SMART" id="SM00235"/>
    </source>
</evidence>
<dbReference type="InterPro" id="IPR024079">
    <property type="entry name" value="MetalloPept_cat_dom_sf"/>
</dbReference>
<dbReference type="InterPro" id="IPR011044">
    <property type="entry name" value="Quino_amine_DH_bsu"/>
</dbReference>
<dbReference type="OrthoDB" id="9008848at2"/>
<dbReference type="InterPro" id="IPR015943">
    <property type="entry name" value="WD40/YVTN_repeat-like_dom_sf"/>
</dbReference>
<organism evidence="3 4">
    <name type="scientific">Caballeronia hypogeia</name>
    <dbReference type="NCBI Taxonomy" id="1777140"/>
    <lineage>
        <taxon>Bacteria</taxon>
        <taxon>Pseudomonadati</taxon>
        <taxon>Pseudomonadota</taxon>
        <taxon>Betaproteobacteria</taxon>
        <taxon>Burkholderiales</taxon>
        <taxon>Burkholderiaceae</taxon>
        <taxon>Caballeronia</taxon>
    </lineage>
</organism>
<dbReference type="GO" id="GO:0006508">
    <property type="term" value="P:proteolysis"/>
    <property type="evidence" value="ECO:0007669"/>
    <property type="project" value="InterPro"/>
</dbReference>
<dbReference type="RefSeq" id="WP_082862489.1">
    <property type="nucleotide sequence ID" value="NZ_FCOA02000024.1"/>
</dbReference>
<dbReference type="InterPro" id="IPR051200">
    <property type="entry name" value="Host-pathogen_enzymatic-act"/>
</dbReference>
<gene>
    <name evidence="3" type="ORF">AWB79_05536</name>
</gene>
<dbReference type="GO" id="GO:0008270">
    <property type="term" value="F:zinc ion binding"/>
    <property type="evidence" value="ECO:0007669"/>
    <property type="project" value="InterPro"/>
</dbReference>
<keyword evidence="4" id="KW-1185">Reference proteome</keyword>
<dbReference type="SUPFAM" id="SSF50969">
    <property type="entry name" value="YVTN repeat-like/Quinoprotein amine dehydrogenase"/>
    <property type="match status" value="1"/>
</dbReference>
<dbReference type="PROSITE" id="PS51257">
    <property type="entry name" value="PROKAR_LIPOPROTEIN"/>
    <property type="match status" value="1"/>
</dbReference>
<proteinExistence type="predicted"/>
<evidence type="ECO:0000313" key="3">
    <source>
        <dbReference type="EMBL" id="SAK82826.1"/>
    </source>
</evidence>
<feature type="signal peptide" evidence="1">
    <location>
        <begin position="1"/>
        <end position="22"/>
    </location>
</feature>
<dbReference type="PANTHER" id="PTHR47197">
    <property type="entry name" value="PROTEIN NIRF"/>
    <property type="match status" value="1"/>
</dbReference>
<sequence length="575" mass="62314">MKRLRGLVLVLLSGLLISGCGGGDSGGGAPSSTVKSAVEESSAMDKTTIKGYALSTVIWKQVPIGVCWDMSNTDFALYSNERNWSRQAVQDSWEENSGVEFTGWQQCTNDPNYYGIRITVEDVVGSGPHTMGLGTMLNNKVGGMALNFTFKNWSPDCQRNKEYCIRNVAAHEFGHALGFAHEQNRVDTPSSCKEPAQGTSGDTMIGAWDLASIMNYCNPEWNGNGKLSATDTAMAQKFYGLRKVNGTVYALSSGVAPIKVTAYDIATRAAKASMDLKPLFSTERVEHLFASVDGRRVHVDVSEKAGPHHVLTIDTATNSVLSTTDLMRATTYPYSVQPALDGRLIYQTASNTIGIFDTDSGQMTKKIVLPAKYDLIKLATTKGDSGGVYVLTNTGYAATDNQEIIRVDPATGAITRTYTLGLRPNSRIAQLAVTSDAKRAYFFNFTSTTAGNMSELDLTTGNIRALTDLSEQKPTFLAAVTDQQILYADDNYTSANPIILYDAVGRKKTIPLATAILLEQVQYEPKTGSIFHARGTSDSVKQLQPQTDGTYKNIDLDMRTSGTQGGVAPFVFVPR</sequence>
<dbReference type="PANTHER" id="PTHR47197:SF3">
    <property type="entry name" value="DIHYDRO-HEME D1 DEHYDROGENASE"/>
    <property type="match status" value="1"/>
</dbReference>
<reference evidence="3" key="1">
    <citation type="submission" date="2016-01" db="EMBL/GenBank/DDBJ databases">
        <authorList>
            <person name="Peeters C."/>
        </authorList>
    </citation>
    <scope>NUCLEOTIDE SEQUENCE</scope>
    <source>
        <strain evidence="3">LMG 29322</strain>
    </source>
</reference>